<feature type="domain" description="GGDEF" evidence="2">
    <location>
        <begin position="243"/>
        <end position="375"/>
    </location>
</feature>
<organism evidence="3 4">
    <name type="scientific">Faecalispora sporosphaeroides</name>
    <dbReference type="NCBI Taxonomy" id="1549"/>
    <lineage>
        <taxon>Bacteria</taxon>
        <taxon>Bacillati</taxon>
        <taxon>Bacillota</taxon>
        <taxon>Clostridia</taxon>
        <taxon>Eubacteriales</taxon>
        <taxon>Oscillospiraceae</taxon>
        <taxon>Faecalispora</taxon>
    </lineage>
</organism>
<proteinExistence type="predicted"/>
<name>A0A928KPH0_9FIRM</name>
<dbReference type="RefSeq" id="WP_020073043.1">
    <property type="nucleotide sequence ID" value="NZ_JBKWRC010000001.1"/>
</dbReference>
<keyword evidence="1" id="KW-0472">Membrane</keyword>
<feature type="transmembrane region" description="Helical" evidence="1">
    <location>
        <begin position="31"/>
        <end position="50"/>
    </location>
</feature>
<dbReference type="GO" id="GO:0005886">
    <property type="term" value="C:plasma membrane"/>
    <property type="evidence" value="ECO:0007669"/>
    <property type="project" value="TreeGrafter"/>
</dbReference>
<dbReference type="Gene3D" id="3.30.70.270">
    <property type="match status" value="1"/>
</dbReference>
<dbReference type="NCBIfam" id="TIGR00254">
    <property type="entry name" value="GGDEF"/>
    <property type="match status" value="1"/>
</dbReference>
<feature type="transmembrane region" description="Helical" evidence="1">
    <location>
        <begin position="121"/>
        <end position="137"/>
    </location>
</feature>
<dbReference type="SUPFAM" id="SSF55073">
    <property type="entry name" value="Nucleotide cyclase"/>
    <property type="match status" value="1"/>
</dbReference>
<gene>
    <name evidence="3" type="ORF">E7512_01165</name>
</gene>
<comment type="caution">
    <text evidence="3">The sequence shown here is derived from an EMBL/GenBank/DDBJ whole genome shotgun (WGS) entry which is preliminary data.</text>
</comment>
<dbReference type="PANTHER" id="PTHR45138:SF9">
    <property type="entry name" value="DIGUANYLATE CYCLASE DGCM-RELATED"/>
    <property type="match status" value="1"/>
</dbReference>
<evidence type="ECO:0000313" key="4">
    <source>
        <dbReference type="Proteomes" id="UP000754750"/>
    </source>
</evidence>
<dbReference type="InterPro" id="IPR029787">
    <property type="entry name" value="Nucleotide_cyclase"/>
</dbReference>
<dbReference type="GO" id="GO:0052621">
    <property type="term" value="F:diguanylate cyclase activity"/>
    <property type="evidence" value="ECO:0007669"/>
    <property type="project" value="TreeGrafter"/>
</dbReference>
<reference evidence="3" key="1">
    <citation type="submission" date="2019-04" db="EMBL/GenBank/DDBJ databases">
        <title>Evolution of Biomass-Degrading Anaerobic Consortia Revealed by Metagenomics.</title>
        <authorList>
            <person name="Peng X."/>
        </authorList>
    </citation>
    <scope>NUCLEOTIDE SEQUENCE</scope>
    <source>
        <strain evidence="3">SIG551</strain>
    </source>
</reference>
<dbReference type="InterPro" id="IPR050469">
    <property type="entry name" value="Diguanylate_Cyclase"/>
</dbReference>
<protein>
    <submittedName>
        <fullName evidence="3">GGDEF domain-containing protein</fullName>
    </submittedName>
</protein>
<sequence>MKFRKSPPNIVKLRFEKELEYQVWGNHLLRLTWTFVAMVMMVELAIFAFKKLNGGAENTEEYLLIYIAAPTLISVSILAVTHAVSRRLLARGQYSTQAYLYLFCLSLLCFMLALAHNAVPVVYVIFIFPVLLALIYIDDKLLRGVFCLNFFLYLLYIGGLYLAYGHTQWIRKPDFVNVLTAAALILAGYMSAKMSLRRQNSLVYSIICAHELTKMDSFTGLYNHAAFYEKLSARIQEYHQSFRPFSLIVMDIDDFKQVNDQNGHDAGDKIIMTLVSCIKANLREDEIACRYGGEEFTIVTNRVPDEDFALAESIRRSFEEAARRIGHQPSATVSIGIARYDAKRFGARRQFFSAADEALYAAKRSGKNHTLVWREDISVFNIQRT</sequence>
<accession>A0A928KPH0</accession>
<dbReference type="PROSITE" id="PS50887">
    <property type="entry name" value="GGDEF"/>
    <property type="match status" value="1"/>
</dbReference>
<feature type="transmembrane region" description="Helical" evidence="1">
    <location>
        <begin position="144"/>
        <end position="163"/>
    </location>
</feature>
<dbReference type="GO" id="GO:1902201">
    <property type="term" value="P:negative regulation of bacterial-type flagellum-dependent cell motility"/>
    <property type="evidence" value="ECO:0007669"/>
    <property type="project" value="TreeGrafter"/>
</dbReference>
<evidence type="ECO:0000313" key="3">
    <source>
        <dbReference type="EMBL" id="MBE6832190.1"/>
    </source>
</evidence>
<dbReference type="InterPro" id="IPR000160">
    <property type="entry name" value="GGDEF_dom"/>
</dbReference>
<dbReference type="FunFam" id="3.30.70.270:FF:000001">
    <property type="entry name" value="Diguanylate cyclase domain protein"/>
    <property type="match status" value="1"/>
</dbReference>
<feature type="transmembrane region" description="Helical" evidence="1">
    <location>
        <begin position="62"/>
        <end position="84"/>
    </location>
</feature>
<keyword evidence="1" id="KW-1133">Transmembrane helix</keyword>
<feature type="transmembrane region" description="Helical" evidence="1">
    <location>
        <begin position="96"/>
        <end position="115"/>
    </location>
</feature>
<dbReference type="PANTHER" id="PTHR45138">
    <property type="entry name" value="REGULATORY COMPONENTS OF SENSORY TRANSDUCTION SYSTEM"/>
    <property type="match status" value="1"/>
</dbReference>
<dbReference type="CDD" id="cd01949">
    <property type="entry name" value="GGDEF"/>
    <property type="match status" value="1"/>
</dbReference>
<dbReference type="EMBL" id="SVNY01000001">
    <property type="protein sequence ID" value="MBE6832190.1"/>
    <property type="molecule type" value="Genomic_DNA"/>
</dbReference>
<dbReference type="AlphaFoldDB" id="A0A928KPH0"/>
<feature type="transmembrane region" description="Helical" evidence="1">
    <location>
        <begin position="175"/>
        <end position="192"/>
    </location>
</feature>
<evidence type="ECO:0000259" key="2">
    <source>
        <dbReference type="PROSITE" id="PS50887"/>
    </source>
</evidence>
<keyword evidence="1" id="KW-0812">Transmembrane</keyword>
<dbReference type="Pfam" id="PF00990">
    <property type="entry name" value="GGDEF"/>
    <property type="match status" value="1"/>
</dbReference>
<dbReference type="InterPro" id="IPR043128">
    <property type="entry name" value="Rev_trsase/Diguanyl_cyclase"/>
</dbReference>
<dbReference type="GO" id="GO:0043709">
    <property type="term" value="P:cell adhesion involved in single-species biofilm formation"/>
    <property type="evidence" value="ECO:0007669"/>
    <property type="project" value="TreeGrafter"/>
</dbReference>
<dbReference type="SMART" id="SM00267">
    <property type="entry name" value="GGDEF"/>
    <property type="match status" value="1"/>
</dbReference>
<dbReference type="Proteomes" id="UP000754750">
    <property type="component" value="Unassembled WGS sequence"/>
</dbReference>
<evidence type="ECO:0000256" key="1">
    <source>
        <dbReference type="SAM" id="Phobius"/>
    </source>
</evidence>